<sequence length="69" mass="8336">MKRFDAAGRKRRGEHARRRAGRRLDSDPGRAAGDGRRWRRDTRFPPEIRRFVEFYQAFGGRYLIFEPFH</sequence>
<keyword evidence="3" id="KW-1185">Reference proteome</keyword>
<dbReference type="EMBL" id="NBYX01000001">
    <property type="protein sequence ID" value="ORT88837.1"/>
    <property type="molecule type" value="Genomic_DNA"/>
</dbReference>
<gene>
    <name evidence="2" type="ORF">B7G54_01235</name>
</gene>
<evidence type="ECO:0000313" key="3">
    <source>
        <dbReference type="Proteomes" id="UP000193146"/>
    </source>
</evidence>
<feature type="compositionally biased region" description="Basic and acidic residues" evidence="1">
    <location>
        <begin position="22"/>
        <end position="39"/>
    </location>
</feature>
<reference evidence="2 3" key="1">
    <citation type="submission" date="2017-04" db="EMBL/GenBank/DDBJ databases">
        <title>Burkholderia puraquae sp. nov., a novel Burkholderia cepacia complex species from hospital setting samples.</title>
        <authorList>
            <person name="Martina P."/>
            <person name="Leguizamon M."/>
            <person name="Prieto C."/>
            <person name="Sousa S."/>
            <person name="Montanaro P."/>
            <person name="Draghi W."/>
            <person name="Staembler M."/>
            <person name="Bettiol M."/>
            <person name="Figoli C."/>
            <person name="Palau J."/>
            <person name="Alvarez F."/>
            <person name="Benetti S."/>
            <person name="Anchat E."/>
            <person name="Vescina C."/>
            <person name="Ferreras J."/>
            <person name="Lasch P."/>
            <person name="Lagares A."/>
            <person name="Zorreguieta A."/>
            <person name="Yantorno O."/>
            <person name="Bosch A."/>
        </authorList>
    </citation>
    <scope>NUCLEOTIDE SEQUENCE [LARGE SCALE GENOMIC DNA]</scope>
    <source>
        <strain evidence="2 3">CAMPA 1040</strain>
    </source>
</reference>
<proteinExistence type="predicted"/>
<evidence type="ECO:0000256" key="1">
    <source>
        <dbReference type="SAM" id="MobiDB-lite"/>
    </source>
</evidence>
<protein>
    <submittedName>
        <fullName evidence="2">Uncharacterized protein</fullName>
    </submittedName>
</protein>
<feature type="region of interest" description="Disordered" evidence="1">
    <location>
        <begin position="1"/>
        <end position="39"/>
    </location>
</feature>
<organism evidence="2 3">
    <name type="scientific">Burkholderia puraquae</name>
    <dbReference type="NCBI Taxonomy" id="1904757"/>
    <lineage>
        <taxon>Bacteria</taxon>
        <taxon>Pseudomonadati</taxon>
        <taxon>Pseudomonadota</taxon>
        <taxon>Betaproteobacteria</taxon>
        <taxon>Burkholderiales</taxon>
        <taxon>Burkholderiaceae</taxon>
        <taxon>Burkholderia</taxon>
        <taxon>Burkholderia cepacia complex</taxon>
    </lineage>
</organism>
<dbReference type="AlphaFoldDB" id="A0A1X1PNP9"/>
<feature type="compositionally biased region" description="Basic residues" evidence="1">
    <location>
        <begin position="9"/>
        <end position="21"/>
    </location>
</feature>
<comment type="caution">
    <text evidence="2">The sequence shown here is derived from an EMBL/GenBank/DDBJ whole genome shotgun (WGS) entry which is preliminary data.</text>
</comment>
<name>A0A1X1PNP9_9BURK</name>
<dbReference type="Proteomes" id="UP000193146">
    <property type="component" value="Unassembled WGS sequence"/>
</dbReference>
<evidence type="ECO:0000313" key="2">
    <source>
        <dbReference type="EMBL" id="ORT88837.1"/>
    </source>
</evidence>
<accession>A0A1X1PNP9</accession>